<dbReference type="InterPro" id="IPR011990">
    <property type="entry name" value="TPR-like_helical_dom_sf"/>
</dbReference>
<evidence type="ECO:0000256" key="1">
    <source>
        <dbReference type="ARBA" id="ARBA00004196"/>
    </source>
</evidence>
<dbReference type="InterPro" id="IPR051263">
    <property type="entry name" value="C-type_cytochrome_biogenesis"/>
</dbReference>
<keyword evidence="2" id="KW-0677">Repeat</keyword>
<dbReference type="Pfam" id="PF23914">
    <property type="entry name" value="TPR_CcmH_CycH"/>
    <property type="match status" value="1"/>
</dbReference>
<accession>A0A0M5L0L7</accession>
<dbReference type="EMBL" id="CP006911">
    <property type="protein sequence ID" value="ALE02623.1"/>
    <property type="molecule type" value="Genomic_DNA"/>
</dbReference>
<dbReference type="Gene3D" id="1.25.40.10">
    <property type="entry name" value="Tetratricopeptide repeat domain"/>
    <property type="match status" value="1"/>
</dbReference>
<dbReference type="KEGG" id="tsn:W908_02080"/>
<evidence type="ECO:0000256" key="3">
    <source>
        <dbReference type="ARBA" id="ARBA00022748"/>
    </source>
</evidence>
<dbReference type="GO" id="GO:0017004">
    <property type="term" value="P:cytochrome complex assembly"/>
    <property type="evidence" value="ECO:0007669"/>
    <property type="project" value="UniProtKB-KW"/>
</dbReference>
<dbReference type="AlphaFoldDB" id="A0A0M5L0L7"/>
<evidence type="ECO:0000259" key="7">
    <source>
        <dbReference type="Pfam" id="PF23914"/>
    </source>
</evidence>
<feature type="repeat" description="TPR" evidence="5">
    <location>
        <begin position="145"/>
        <end position="178"/>
    </location>
</feature>
<evidence type="ECO:0000256" key="4">
    <source>
        <dbReference type="ARBA" id="ARBA00022803"/>
    </source>
</evidence>
<feature type="transmembrane region" description="Helical" evidence="6">
    <location>
        <begin position="91"/>
        <end position="110"/>
    </location>
</feature>
<gene>
    <name evidence="8" type="ORF">W908_02080</name>
</gene>
<feature type="domain" description="Cytochrome c-type biogenesis protein H TPR" evidence="7">
    <location>
        <begin position="135"/>
        <end position="251"/>
    </location>
</feature>
<reference evidence="8 9" key="1">
    <citation type="journal article" date="2015" name="Genome Announc.">
        <title>Genome Sequence of 'Candidatus Thioglobus singularis' Strain PS1, a Mixotroph from the SUP05 Clade of Marine Gammaproteobacteria.</title>
        <authorList>
            <person name="Marshall K.T."/>
            <person name="Morris R.M."/>
        </authorList>
    </citation>
    <scope>NUCLEOTIDE SEQUENCE [LARGE SCALE GENOMIC DNA]</scope>
    <source>
        <strain evidence="8 9">PS1</strain>
    </source>
</reference>
<dbReference type="GO" id="GO:0030313">
    <property type="term" value="C:cell envelope"/>
    <property type="evidence" value="ECO:0007669"/>
    <property type="project" value="UniProtKB-SubCell"/>
</dbReference>
<keyword evidence="4 5" id="KW-0802">TPR repeat</keyword>
<evidence type="ECO:0000313" key="8">
    <source>
        <dbReference type="EMBL" id="ALE02623.1"/>
    </source>
</evidence>
<feature type="transmembrane region" description="Helical" evidence="6">
    <location>
        <begin position="6"/>
        <end position="23"/>
    </location>
</feature>
<dbReference type="InterPro" id="IPR056413">
    <property type="entry name" value="TPR_CcmH_CycH"/>
</dbReference>
<evidence type="ECO:0000256" key="6">
    <source>
        <dbReference type="SAM" id="Phobius"/>
    </source>
</evidence>
<evidence type="ECO:0000313" key="9">
    <source>
        <dbReference type="Proteomes" id="UP000068905"/>
    </source>
</evidence>
<protein>
    <recommendedName>
        <fullName evidence="7">Cytochrome c-type biogenesis protein H TPR domain-containing protein</fullName>
    </recommendedName>
</protein>
<dbReference type="SMART" id="SM00028">
    <property type="entry name" value="TPR"/>
    <property type="match status" value="2"/>
</dbReference>
<comment type="subcellular location">
    <subcellularLocation>
        <location evidence="1">Cell envelope</location>
    </subcellularLocation>
</comment>
<keyword evidence="6" id="KW-1133">Transmembrane helix</keyword>
<keyword evidence="9" id="KW-1185">Reference proteome</keyword>
<dbReference type="PANTHER" id="PTHR47870">
    <property type="entry name" value="CYTOCHROME C-TYPE BIOGENESIS PROTEIN CCMH"/>
    <property type="match status" value="1"/>
</dbReference>
<organism evidence="8 9">
    <name type="scientific">Candidatus Pseudothioglobus singularis PS1</name>
    <dbReference type="NCBI Taxonomy" id="1125411"/>
    <lineage>
        <taxon>Bacteria</taxon>
        <taxon>Pseudomonadati</taxon>
        <taxon>Pseudomonadota</taxon>
        <taxon>Gammaproteobacteria</taxon>
        <taxon>Candidatus Pseudothioglobaceae</taxon>
        <taxon>Candidatus Pseudothioglobus</taxon>
    </lineage>
</organism>
<dbReference type="NCBIfam" id="TIGR03142">
    <property type="entry name" value="cytochro_ccmI"/>
    <property type="match status" value="1"/>
</dbReference>
<dbReference type="InterPro" id="IPR019734">
    <property type="entry name" value="TPR_rpt"/>
</dbReference>
<dbReference type="SUPFAM" id="SSF48452">
    <property type="entry name" value="TPR-like"/>
    <property type="match status" value="1"/>
</dbReference>
<keyword evidence="6" id="KW-0472">Membrane</keyword>
<evidence type="ECO:0000256" key="5">
    <source>
        <dbReference type="PROSITE-ProRule" id="PRU00339"/>
    </source>
</evidence>
<proteinExistence type="predicted"/>
<dbReference type="Proteomes" id="UP000068905">
    <property type="component" value="Chromosome"/>
</dbReference>
<sequence>MILAWQFIIMIALSCAFFAWFLFRPISQNISGDESNIAINQQRQDELISDINQGLIADDQYQAAESEIVNTLATELRPDTKKSIAIKPLPWTLAIILIFGILSLGIYSQLAPKMIPSGNSLPEPLSMSDSIERLQSFIEKNPGDFQALKMLGLAQIGIGNINESIEAFERAYLINSKDIDLLLQFASAIAASQDGQFDGKSKVLIDEALSLDPQSIQVLYFSGIVAAHGADLDGAIKFWEKALYLMSNDHPDRNIIEEALGTVLNLQVK</sequence>
<keyword evidence="3" id="KW-0201">Cytochrome c-type biogenesis</keyword>
<dbReference type="InterPro" id="IPR017560">
    <property type="entry name" value="Cyt_c_biogenesis_CcmI"/>
</dbReference>
<dbReference type="PROSITE" id="PS50005">
    <property type="entry name" value="TPR"/>
    <property type="match status" value="1"/>
</dbReference>
<evidence type="ECO:0000256" key="2">
    <source>
        <dbReference type="ARBA" id="ARBA00022737"/>
    </source>
</evidence>
<dbReference type="STRING" id="1125411.W908_02080"/>
<keyword evidence="6" id="KW-0812">Transmembrane</keyword>
<name>A0A0M5L0L7_9GAMM</name>
<dbReference type="PANTHER" id="PTHR47870:SF1">
    <property type="entry name" value="CYTOCHROME C-TYPE BIOGENESIS PROTEIN CCMH"/>
    <property type="match status" value="1"/>
</dbReference>